<organism evidence="1">
    <name type="scientific">Tanacetum cinerariifolium</name>
    <name type="common">Dalmatian daisy</name>
    <name type="synonym">Chrysanthemum cinerariifolium</name>
    <dbReference type="NCBI Taxonomy" id="118510"/>
    <lineage>
        <taxon>Eukaryota</taxon>
        <taxon>Viridiplantae</taxon>
        <taxon>Streptophyta</taxon>
        <taxon>Embryophyta</taxon>
        <taxon>Tracheophyta</taxon>
        <taxon>Spermatophyta</taxon>
        <taxon>Magnoliopsida</taxon>
        <taxon>eudicotyledons</taxon>
        <taxon>Gunneridae</taxon>
        <taxon>Pentapetalae</taxon>
        <taxon>asterids</taxon>
        <taxon>campanulids</taxon>
        <taxon>Asterales</taxon>
        <taxon>Asteraceae</taxon>
        <taxon>Asteroideae</taxon>
        <taxon>Anthemideae</taxon>
        <taxon>Anthemidinae</taxon>
        <taxon>Tanacetum</taxon>
    </lineage>
</organism>
<accession>A0A6L2J613</accession>
<dbReference type="AlphaFoldDB" id="A0A6L2J613"/>
<name>A0A6L2J613_TANCI</name>
<evidence type="ECO:0000313" key="1">
    <source>
        <dbReference type="EMBL" id="GEU32463.1"/>
    </source>
</evidence>
<gene>
    <name evidence="1" type="ORF">Tci_004441</name>
</gene>
<dbReference type="EMBL" id="BKCJ010000358">
    <property type="protein sequence ID" value="GEU32463.1"/>
    <property type="molecule type" value="Genomic_DNA"/>
</dbReference>
<reference evidence="1" key="1">
    <citation type="journal article" date="2019" name="Sci. Rep.">
        <title>Draft genome of Tanacetum cinerariifolium, the natural source of mosquito coil.</title>
        <authorList>
            <person name="Yamashiro T."/>
            <person name="Shiraishi A."/>
            <person name="Satake H."/>
            <person name="Nakayama K."/>
        </authorList>
    </citation>
    <scope>NUCLEOTIDE SEQUENCE</scope>
</reference>
<proteinExistence type="predicted"/>
<sequence length="388" mass="44772">MVGYLFFNHELHFIDYILQKQVFVDDVRYDMPLIYNVEGRCLHFGRSKFSLITQLHFGSFSFRTFKSVDVKFVSRVLSHKSGLKVTNLHLLGVIEDEKLFGTLVDDDYVRVCLLLALEVIFMGKKLVDEVPDTLMGLVENLEIWILESLKEAIIGGTRSTNLIGIIFHEFYIAYIPRTPPIRYPDPFDDYLNKLAASRKRGKIDTRVLPIIRRCDTSSVEEIRLKGGVITELKSRVFKLEAINKVVNAVAYFWWLGNVRKKDASMKRIKRKGAYYWGDTFVNAKKYRPFNGFNDHEMTQFLKDVTPWVEDLSRYNKATEKVHLTNVFDIFLGHPGPLRCRPIDVDWALLVVTLCNFSFKMLSCCGMLMALATKLRGAMLTSIVGFYAD</sequence>
<protein>
    <submittedName>
        <fullName evidence="1">Phospholipase-like protein</fullName>
    </submittedName>
</protein>
<comment type="caution">
    <text evidence="1">The sequence shown here is derived from an EMBL/GenBank/DDBJ whole genome shotgun (WGS) entry which is preliminary data.</text>
</comment>